<dbReference type="InterPro" id="IPR014710">
    <property type="entry name" value="RmlC-like_jellyroll"/>
</dbReference>
<dbReference type="SUPFAM" id="SSF51182">
    <property type="entry name" value="RmlC-like cupins"/>
    <property type="match status" value="1"/>
</dbReference>
<dbReference type="CDD" id="cd02208">
    <property type="entry name" value="cupin_RmlC-like"/>
    <property type="match status" value="1"/>
</dbReference>
<proteinExistence type="predicted"/>
<reference evidence="2 3" key="1">
    <citation type="submission" date="2015-09" db="EMBL/GenBank/DDBJ databases">
        <title>Host preference determinants of Valsa canker pathogens revealed by comparative genomics.</title>
        <authorList>
            <person name="Yin Z."/>
            <person name="Huang L."/>
        </authorList>
    </citation>
    <scope>NUCLEOTIDE SEQUENCE [LARGE SCALE GENOMIC DNA]</scope>
    <source>
        <strain evidence="2 3">03-1</strain>
    </source>
</reference>
<dbReference type="EMBL" id="LKEA01000023">
    <property type="protein sequence ID" value="ROV99547.1"/>
    <property type="molecule type" value="Genomic_DNA"/>
</dbReference>
<dbReference type="InterPro" id="IPR011051">
    <property type="entry name" value="RmlC_Cupin_sf"/>
</dbReference>
<protein>
    <recommendedName>
        <fullName evidence="1">Cupin type-2 domain-containing protein</fullName>
    </recommendedName>
</protein>
<evidence type="ECO:0000313" key="2">
    <source>
        <dbReference type="EMBL" id="ROV99547.1"/>
    </source>
</evidence>
<accession>A0A423W864</accession>
<name>A0A423W864_9PEZI</name>
<evidence type="ECO:0000313" key="3">
    <source>
        <dbReference type="Proteomes" id="UP000283895"/>
    </source>
</evidence>
<gene>
    <name evidence="2" type="ORF">VMCG_06350</name>
</gene>
<organism evidence="2 3">
    <name type="scientific">Cytospora schulzeri</name>
    <dbReference type="NCBI Taxonomy" id="448051"/>
    <lineage>
        <taxon>Eukaryota</taxon>
        <taxon>Fungi</taxon>
        <taxon>Dikarya</taxon>
        <taxon>Ascomycota</taxon>
        <taxon>Pezizomycotina</taxon>
        <taxon>Sordariomycetes</taxon>
        <taxon>Sordariomycetidae</taxon>
        <taxon>Diaporthales</taxon>
        <taxon>Cytosporaceae</taxon>
        <taxon>Cytospora</taxon>
    </lineage>
</organism>
<dbReference type="AlphaFoldDB" id="A0A423W864"/>
<sequence>MLYFLARRVPRTRTSHLDVITFDRGQSKAEFKAPSDRYLVINRLPPALSSSEAQQRGLPHKAANSTLAPPLHRHLWQEETFHILSGSAKFTLGIGRQSRHRLASAGEVMVIPRGQVHTFCNASEGAGLVVEFVLDPASRRTDEAYFRNVWGYRDDCTRAGVQGSPFQSLLFMHRGGVVMALPGPEIVSKTLGLLFTYVGGVLIGKLLLGYADSYHEYYHPSPR</sequence>
<keyword evidence="3" id="KW-1185">Reference proteome</keyword>
<dbReference type="InterPro" id="IPR013096">
    <property type="entry name" value="Cupin_2"/>
</dbReference>
<dbReference type="Gene3D" id="2.60.120.10">
    <property type="entry name" value="Jelly Rolls"/>
    <property type="match status" value="1"/>
</dbReference>
<feature type="domain" description="Cupin type-2" evidence="1">
    <location>
        <begin position="69"/>
        <end position="127"/>
    </location>
</feature>
<dbReference type="Pfam" id="PF07883">
    <property type="entry name" value="Cupin_2"/>
    <property type="match status" value="1"/>
</dbReference>
<dbReference type="OrthoDB" id="9976870at2759"/>
<comment type="caution">
    <text evidence="2">The sequence shown here is derived from an EMBL/GenBank/DDBJ whole genome shotgun (WGS) entry which is preliminary data.</text>
</comment>
<evidence type="ECO:0000259" key="1">
    <source>
        <dbReference type="Pfam" id="PF07883"/>
    </source>
</evidence>
<dbReference type="Proteomes" id="UP000283895">
    <property type="component" value="Unassembled WGS sequence"/>
</dbReference>